<proteinExistence type="predicted"/>
<organism evidence="2">
    <name type="scientific">viral metagenome</name>
    <dbReference type="NCBI Taxonomy" id="1070528"/>
    <lineage>
        <taxon>unclassified sequences</taxon>
        <taxon>metagenomes</taxon>
        <taxon>organismal metagenomes</taxon>
    </lineage>
</organism>
<dbReference type="InterPro" id="IPR013087">
    <property type="entry name" value="Znf_C2H2_type"/>
</dbReference>
<name>A0A6C0BGB6_9ZZZZ</name>
<evidence type="ECO:0000313" key="2">
    <source>
        <dbReference type="EMBL" id="QHS91120.1"/>
    </source>
</evidence>
<dbReference type="SUPFAM" id="SSF57667">
    <property type="entry name" value="beta-beta-alpha zinc fingers"/>
    <property type="match status" value="1"/>
</dbReference>
<evidence type="ECO:0000259" key="1">
    <source>
        <dbReference type="PROSITE" id="PS50157"/>
    </source>
</evidence>
<dbReference type="Gene3D" id="3.30.160.60">
    <property type="entry name" value="Classic Zinc Finger"/>
    <property type="match status" value="1"/>
</dbReference>
<reference evidence="2" key="1">
    <citation type="journal article" date="2020" name="Nature">
        <title>Giant virus diversity and host interactions through global metagenomics.</title>
        <authorList>
            <person name="Schulz F."/>
            <person name="Roux S."/>
            <person name="Paez-Espino D."/>
            <person name="Jungbluth S."/>
            <person name="Walsh D.A."/>
            <person name="Denef V.J."/>
            <person name="McMahon K.D."/>
            <person name="Konstantinidis K.T."/>
            <person name="Eloe-Fadrosh E.A."/>
            <person name="Kyrpides N.C."/>
            <person name="Woyke T."/>
        </authorList>
    </citation>
    <scope>NUCLEOTIDE SEQUENCE</scope>
    <source>
        <strain evidence="2">GVMAG-M-3300013004-44</strain>
    </source>
</reference>
<dbReference type="PROSITE" id="PS00028">
    <property type="entry name" value="ZINC_FINGER_C2H2_1"/>
    <property type="match status" value="1"/>
</dbReference>
<protein>
    <recommendedName>
        <fullName evidence="1">C2H2-type domain-containing protein</fullName>
    </recommendedName>
</protein>
<sequence>MTGFYKKIDVVMSQKKVIRPSTMLFTYTKNEHGQFVCPDCGAIKNRQNSMHYHMKKHQEDLNHICKHCKKGFLQKQTLDLHIRSKHPDMVKDDQTKKFKCPMENCSFTALTKGNCVIHCLRIHFQEEMKEIMNVQNDTKTITCNECAMEFNNSCGFYYHCKDCVVFNKEDDKVQKLQELIA</sequence>
<dbReference type="InterPro" id="IPR036236">
    <property type="entry name" value="Znf_C2H2_sf"/>
</dbReference>
<dbReference type="EMBL" id="MN739155">
    <property type="protein sequence ID" value="QHS91120.1"/>
    <property type="molecule type" value="Genomic_DNA"/>
</dbReference>
<dbReference type="PROSITE" id="PS50157">
    <property type="entry name" value="ZINC_FINGER_C2H2_2"/>
    <property type="match status" value="1"/>
</dbReference>
<feature type="domain" description="C2H2-type" evidence="1">
    <location>
        <begin position="63"/>
        <end position="86"/>
    </location>
</feature>
<accession>A0A6C0BGB6</accession>
<dbReference type="SMART" id="SM00355">
    <property type="entry name" value="ZnF_C2H2"/>
    <property type="match status" value="4"/>
</dbReference>
<dbReference type="AlphaFoldDB" id="A0A6C0BGB6"/>